<sequence length="219" mass="24528">MNPENFEEFKKNTDNHFRVAIFGSSKIEEGDDIYRRVKHLAAVLGEKGVDVITGGGPGLMKAANEGHKMGTTISGSNAHSVGIGVDLPWGQKFNEGVGYREKLPIFSRRLDEFMLLSNAVIVEPGGLGTLLELFYTWQLVQVHHICDIPIILVGDGWEGLLHWIKEEPLAKGYLEENDYKLAFHVKNSAEAIEIIDEAYKNFKAGGENFCLNYEKYKIE</sequence>
<accession>A0A0G0TRX4</accession>
<organism evidence="1 2">
    <name type="scientific">Candidatus Nomurabacteria bacterium GW2011_GWA2_40_9</name>
    <dbReference type="NCBI Taxonomy" id="1618734"/>
    <lineage>
        <taxon>Bacteria</taxon>
        <taxon>Candidatus Nomuraibacteriota</taxon>
    </lineage>
</organism>
<reference evidence="1 2" key="1">
    <citation type="journal article" date="2015" name="Nature">
        <title>rRNA introns, odd ribosomes, and small enigmatic genomes across a large radiation of phyla.</title>
        <authorList>
            <person name="Brown C.T."/>
            <person name="Hug L.A."/>
            <person name="Thomas B.C."/>
            <person name="Sharon I."/>
            <person name="Castelle C.J."/>
            <person name="Singh A."/>
            <person name="Wilkins M.J."/>
            <person name="Williams K.H."/>
            <person name="Banfield J.F."/>
        </authorList>
    </citation>
    <scope>NUCLEOTIDE SEQUENCE [LARGE SCALE GENOMIC DNA]</scope>
</reference>
<dbReference type="PANTHER" id="PTHR43393:SF3">
    <property type="entry name" value="LYSINE DECARBOXYLASE-LIKE PROTEIN"/>
    <property type="match status" value="1"/>
</dbReference>
<evidence type="ECO:0000313" key="1">
    <source>
        <dbReference type="EMBL" id="KKR79713.1"/>
    </source>
</evidence>
<dbReference type="GO" id="GO:0005829">
    <property type="term" value="C:cytosol"/>
    <property type="evidence" value="ECO:0007669"/>
    <property type="project" value="TreeGrafter"/>
</dbReference>
<evidence type="ECO:0008006" key="3">
    <source>
        <dbReference type="Google" id="ProtNLM"/>
    </source>
</evidence>
<comment type="caution">
    <text evidence="1">The sequence shown here is derived from an EMBL/GenBank/DDBJ whole genome shotgun (WGS) entry which is preliminary data.</text>
</comment>
<gene>
    <name evidence="1" type="ORF">UU24_C0003G0003</name>
</gene>
<dbReference type="SUPFAM" id="SSF102405">
    <property type="entry name" value="MCP/YpsA-like"/>
    <property type="match status" value="1"/>
</dbReference>
<name>A0A0G0TRX4_9BACT</name>
<dbReference type="AlphaFoldDB" id="A0A0G0TRX4"/>
<dbReference type="Pfam" id="PF03641">
    <property type="entry name" value="Lysine_decarbox"/>
    <property type="match status" value="1"/>
</dbReference>
<protein>
    <recommendedName>
        <fullName evidence="3">Cytokinin riboside 5'-monophosphate phosphoribohydrolase</fullName>
    </recommendedName>
</protein>
<dbReference type="PANTHER" id="PTHR43393">
    <property type="entry name" value="CYTOKININ RIBOSIDE 5'-MONOPHOSPHATE PHOSPHORIBOHYDROLASE"/>
    <property type="match status" value="1"/>
</dbReference>
<dbReference type="InterPro" id="IPR031100">
    <property type="entry name" value="LOG_fam"/>
</dbReference>
<dbReference type="EMBL" id="LBZW01000003">
    <property type="protein sequence ID" value="KKR79713.1"/>
    <property type="molecule type" value="Genomic_DNA"/>
</dbReference>
<dbReference type="InterPro" id="IPR052341">
    <property type="entry name" value="LOG_family_nucleotidases"/>
</dbReference>
<dbReference type="Gene3D" id="3.40.50.450">
    <property type="match status" value="1"/>
</dbReference>
<proteinExistence type="predicted"/>
<dbReference type="Proteomes" id="UP000034749">
    <property type="component" value="Unassembled WGS sequence"/>
</dbReference>
<evidence type="ECO:0000313" key="2">
    <source>
        <dbReference type="Proteomes" id="UP000034749"/>
    </source>
</evidence>